<reference evidence="2 3" key="1">
    <citation type="journal article" date="2018" name="Nat. Ecol. Evol.">
        <title>Pezizomycetes genomes reveal the molecular basis of ectomycorrhizal truffle lifestyle.</title>
        <authorList>
            <person name="Murat C."/>
            <person name="Payen T."/>
            <person name="Noel B."/>
            <person name="Kuo A."/>
            <person name="Morin E."/>
            <person name="Chen J."/>
            <person name="Kohler A."/>
            <person name="Krizsan K."/>
            <person name="Balestrini R."/>
            <person name="Da Silva C."/>
            <person name="Montanini B."/>
            <person name="Hainaut M."/>
            <person name="Levati E."/>
            <person name="Barry K.W."/>
            <person name="Belfiori B."/>
            <person name="Cichocki N."/>
            <person name="Clum A."/>
            <person name="Dockter R.B."/>
            <person name="Fauchery L."/>
            <person name="Guy J."/>
            <person name="Iotti M."/>
            <person name="Le Tacon F."/>
            <person name="Lindquist E.A."/>
            <person name="Lipzen A."/>
            <person name="Malagnac F."/>
            <person name="Mello A."/>
            <person name="Molinier V."/>
            <person name="Miyauchi S."/>
            <person name="Poulain J."/>
            <person name="Riccioni C."/>
            <person name="Rubini A."/>
            <person name="Sitrit Y."/>
            <person name="Splivallo R."/>
            <person name="Traeger S."/>
            <person name="Wang M."/>
            <person name="Zifcakova L."/>
            <person name="Wipf D."/>
            <person name="Zambonelli A."/>
            <person name="Paolocci F."/>
            <person name="Nowrousian M."/>
            <person name="Ottonello S."/>
            <person name="Baldrian P."/>
            <person name="Spatafora J.W."/>
            <person name="Henrissat B."/>
            <person name="Nagy L.G."/>
            <person name="Aury J.M."/>
            <person name="Wincker P."/>
            <person name="Grigoriev I.V."/>
            <person name="Bonfante P."/>
            <person name="Martin F.M."/>
        </authorList>
    </citation>
    <scope>NUCLEOTIDE SEQUENCE [LARGE SCALE GENOMIC DNA]</scope>
    <source>
        <strain evidence="2 3">RN42</strain>
    </source>
</reference>
<evidence type="ECO:0000313" key="2">
    <source>
        <dbReference type="EMBL" id="RPA71105.1"/>
    </source>
</evidence>
<evidence type="ECO:0000313" key="3">
    <source>
        <dbReference type="Proteomes" id="UP000275078"/>
    </source>
</evidence>
<gene>
    <name evidence="2" type="ORF">BJ508DRAFT_382162</name>
</gene>
<dbReference type="EMBL" id="ML119974">
    <property type="protein sequence ID" value="RPA71105.1"/>
    <property type="molecule type" value="Genomic_DNA"/>
</dbReference>
<proteinExistence type="predicted"/>
<feature type="compositionally biased region" description="Low complexity" evidence="1">
    <location>
        <begin position="21"/>
        <end position="31"/>
    </location>
</feature>
<feature type="compositionally biased region" description="Polar residues" evidence="1">
    <location>
        <begin position="1"/>
        <end position="12"/>
    </location>
</feature>
<name>A0A3N4H8R2_ASCIM</name>
<evidence type="ECO:0000256" key="1">
    <source>
        <dbReference type="SAM" id="MobiDB-lite"/>
    </source>
</evidence>
<sequence length="406" mass="46209">MSAPQPTKTVTFNPEAAQNLPPSSQNQSQKPETWTDLPIVQFYHPQRRGSPLRILKLLSHNTRFKSCPCRGAEANEQRITILSESSTHITLRLSSGLSFTLTEPLPGCARIRSLHYLRDQIGPPEELQDPQTVFAALPRGRSTVPPPNGKNWKVSRYATPNTTNLHLSYSLSTPFNGLNIYPSPLNPHLQYHEEGKLPHPAYIGNHNLNAWRHTHETAPHLWIPRSVAAARVAGEPAWMKEVYSLREKILVDAERALLGVSLLLEMDSCGRFEELFCWARLRRLLGGRLQFGGEWRDVNEGFCVQGRTVRVYESVIRRRSGTACVLNRNCTFTVTGMGTELVEVLGWLDAAWEMAEGLEERCGFWDCRCPWANLLREVVEKYRPEEFREYEAERLRREIVEDGSGN</sequence>
<dbReference type="AlphaFoldDB" id="A0A3N4H8R2"/>
<protein>
    <submittedName>
        <fullName evidence="2">Uncharacterized protein</fullName>
    </submittedName>
</protein>
<keyword evidence="3" id="KW-1185">Reference proteome</keyword>
<accession>A0A3N4H8R2</accession>
<feature type="region of interest" description="Disordered" evidence="1">
    <location>
        <begin position="1"/>
        <end position="31"/>
    </location>
</feature>
<organism evidence="2 3">
    <name type="scientific">Ascobolus immersus RN42</name>
    <dbReference type="NCBI Taxonomy" id="1160509"/>
    <lineage>
        <taxon>Eukaryota</taxon>
        <taxon>Fungi</taxon>
        <taxon>Dikarya</taxon>
        <taxon>Ascomycota</taxon>
        <taxon>Pezizomycotina</taxon>
        <taxon>Pezizomycetes</taxon>
        <taxon>Pezizales</taxon>
        <taxon>Ascobolaceae</taxon>
        <taxon>Ascobolus</taxon>
    </lineage>
</organism>
<dbReference type="Proteomes" id="UP000275078">
    <property type="component" value="Unassembled WGS sequence"/>
</dbReference>